<feature type="non-terminal residue" evidence="2">
    <location>
        <position position="1"/>
    </location>
</feature>
<dbReference type="AlphaFoldDB" id="A0A061QIV8"/>
<gene>
    <name evidence="2" type="ORF">TSPGSL018_28801</name>
</gene>
<name>A0A061QIV8_9CHLO</name>
<reference evidence="2" key="1">
    <citation type="submission" date="2014-05" db="EMBL/GenBank/DDBJ databases">
        <title>The transcriptome of the halophilic microalga Tetraselmis sp. GSL018 isolated from the Great Salt Lake, Utah.</title>
        <authorList>
            <person name="Jinkerson R.E."/>
            <person name="D'Adamo S."/>
            <person name="Posewitz M.C."/>
        </authorList>
    </citation>
    <scope>NUCLEOTIDE SEQUENCE</scope>
    <source>
        <strain evidence="2">GSL018</strain>
    </source>
</reference>
<proteinExistence type="predicted"/>
<organism evidence="2">
    <name type="scientific">Tetraselmis sp. GSL018</name>
    <dbReference type="NCBI Taxonomy" id="582737"/>
    <lineage>
        <taxon>Eukaryota</taxon>
        <taxon>Viridiplantae</taxon>
        <taxon>Chlorophyta</taxon>
        <taxon>core chlorophytes</taxon>
        <taxon>Chlorodendrophyceae</taxon>
        <taxon>Chlorodendrales</taxon>
        <taxon>Chlorodendraceae</taxon>
        <taxon>Tetraselmis</taxon>
    </lineage>
</organism>
<protein>
    <submittedName>
        <fullName evidence="2">Uncharacterized protein</fullName>
    </submittedName>
</protein>
<feature type="compositionally biased region" description="Low complexity" evidence="1">
    <location>
        <begin position="1"/>
        <end position="10"/>
    </location>
</feature>
<feature type="compositionally biased region" description="Basic and acidic residues" evidence="1">
    <location>
        <begin position="16"/>
        <end position="29"/>
    </location>
</feature>
<feature type="region of interest" description="Disordered" evidence="1">
    <location>
        <begin position="1"/>
        <end position="70"/>
    </location>
</feature>
<sequence length="70" mass="7389">QQPRGGEARPPGGPREVQRRPHEEPRDGGENQEANGAQEAVQPACGHEGSQPPAAAGRHRPAAGCEHRGR</sequence>
<dbReference type="EMBL" id="GBEZ01026732">
    <property type="protein sequence ID" value="JAC60502.1"/>
    <property type="molecule type" value="Transcribed_RNA"/>
</dbReference>
<accession>A0A061QIV8</accession>
<evidence type="ECO:0000256" key="1">
    <source>
        <dbReference type="SAM" id="MobiDB-lite"/>
    </source>
</evidence>
<evidence type="ECO:0000313" key="2">
    <source>
        <dbReference type="EMBL" id="JAC60502.1"/>
    </source>
</evidence>